<dbReference type="InterPro" id="IPR036770">
    <property type="entry name" value="Ankyrin_rpt-contain_sf"/>
</dbReference>
<feature type="compositionally biased region" description="Basic and acidic residues" evidence="2">
    <location>
        <begin position="291"/>
        <end position="317"/>
    </location>
</feature>
<dbReference type="Gene3D" id="1.25.40.20">
    <property type="entry name" value="Ankyrin repeat-containing domain"/>
    <property type="match status" value="1"/>
</dbReference>
<dbReference type="SMART" id="SM00248">
    <property type="entry name" value="ANK"/>
    <property type="match status" value="1"/>
</dbReference>
<keyword evidence="4" id="KW-1185">Reference proteome</keyword>
<name>M7BEC8_CHEMY</name>
<keyword evidence="1" id="KW-0040">ANK repeat</keyword>
<reference evidence="4" key="1">
    <citation type="journal article" date="2013" name="Nat. Genet.">
        <title>The draft genomes of soft-shell turtle and green sea turtle yield insights into the development and evolution of the turtle-specific body plan.</title>
        <authorList>
            <person name="Wang Z."/>
            <person name="Pascual-Anaya J."/>
            <person name="Zadissa A."/>
            <person name="Li W."/>
            <person name="Niimura Y."/>
            <person name="Huang Z."/>
            <person name="Li C."/>
            <person name="White S."/>
            <person name="Xiong Z."/>
            <person name="Fang D."/>
            <person name="Wang B."/>
            <person name="Ming Y."/>
            <person name="Chen Y."/>
            <person name="Zheng Y."/>
            <person name="Kuraku S."/>
            <person name="Pignatelli M."/>
            <person name="Herrero J."/>
            <person name="Beal K."/>
            <person name="Nozawa M."/>
            <person name="Li Q."/>
            <person name="Wang J."/>
            <person name="Zhang H."/>
            <person name="Yu L."/>
            <person name="Shigenobu S."/>
            <person name="Wang J."/>
            <person name="Liu J."/>
            <person name="Flicek P."/>
            <person name="Searle S."/>
            <person name="Wang J."/>
            <person name="Kuratani S."/>
            <person name="Yin Y."/>
            <person name="Aken B."/>
            <person name="Zhang G."/>
            <person name="Irie N."/>
        </authorList>
    </citation>
    <scope>NUCLEOTIDE SEQUENCE [LARGE SCALE GENOMIC DNA]</scope>
</reference>
<feature type="region of interest" description="Disordered" evidence="2">
    <location>
        <begin position="242"/>
        <end position="345"/>
    </location>
</feature>
<dbReference type="Pfam" id="PF12796">
    <property type="entry name" value="Ank_2"/>
    <property type="match status" value="1"/>
</dbReference>
<proteinExistence type="predicted"/>
<dbReference type="PROSITE" id="PS50088">
    <property type="entry name" value="ANK_REPEAT"/>
    <property type="match status" value="1"/>
</dbReference>
<evidence type="ECO:0000256" key="1">
    <source>
        <dbReference type="PROSITE-ProRule" id="PRU00023"/>
    </source>
</evidence>
<organism evidence="3 4">
    <name type="scientific">Chelonia mydas</name>
    <name type="common">Green sea-turtle</name>
    <name type="synonym">Chelonia agassizi</name>
    <dbReference type="NCBI Taxonomy" id="8469"/>
    <lineage>
        <taxon>Eukaryota</taxon>
        <taxon>Metazoa</taxon>
        <taxon>Chordata</taxon>
        <taxon>Craniata</taxon>
        <taxon>Vertebrata</taxon>
        <taxon>Euteleostomi</taxon>
        <taxon>Archelosauria</taxon>
        <taxon>Testudinata</taxon>
        <taxon>Testudines</taxon>
        <taxon>Cryptodira</taxon>
        <taxon>Durocryptodira</taxon>
        <taxon>Americhelydia</taxon>
        <taxon>Chelonioidea</taxon>
        <taxon>Cheloniidae</taxon>
        <taxon>Chelonia</taxon>
    </lineage>
</organism>
<accession>M7BEC8</accession>
<dbReference type="STRING" id="8469.M7BEC8"/>
<feature type="region of interest" description="Disordered" evidence="2">
    <location>
        <begin position="106"/>
        <end position="155"/>
    </location>
</feature>
<feature type="compositionally biased region" description="Low complexity" evidence="2">
    <location>
        <begin position="246"/>
        <end position="260"/>
    </location>
</feature>
<feature type="compositionally biased region" description="Basic residues" evidence="2">
    <location>
        <begin position="131"/>
        <end position="143"/>
    </location>
</feature>
<dbReference type="AlphaFoldDB" id="M7BEC8"/>
<dbReference type="InterPro" id="IPR002110">
    <property type="entry name" value="Ankyrin_rpt"/>
</dbReference>
<evidence type="ECO:0000313" key="3">
    <source>
        <dbReference type="EMBL" id="EMP33925.1"/>
    </source>
</evidence>
<evidence type="ECO:0000313" key="4">
    <source>
        <dbReference type="Proteomes" id="UP000031443"/>
    </source>
</evidence>
<protein>
    <submittedName>
        <fullName evidence="3">Inversin</fullName>
    </submittedName>
</protein>
<dbReference type="Proteomes" id="UP000031443">
    <property type="component" value="Unassembled WGS sequence"/>
</dbReference>
<dbReference type="SUPFAM" id="SSF48403">
    <property type="entry name" value="Ankyrin repeat"/>
    <property type="match status" value="1"/>
</dbReference>
<feature type="repeat" description="ANK" evidence="1">
    <location>
        <begin position="42"/>
        <end position="74"/>
    </location>
</feature>
<evidence type="ECO:0000256" key="2">
    <source>
        <dbReference type="SAM" id="MobiDB-lite"/>
    </source>
</evidence>
<dbReference type="EMBL" id="KB534909">
    <property type="protein sequence ID" value="EMP33925.1"/>
    <property type="molecule type" value="Genomic_DNA"/>
</dbReference>
<gene>
    <name evidence="3" type="ORF">UY3_08937</name>
</gene>
<feature type="compositionally biased region" description="Basic and acidic residues" evidence="2">
    <location>
        <begin position="274"/>
        <end position="284"/>
    </location>
</feature>
<sequence length="345" mass="38270">MLPRSGSGKKRRCRNATEKRQCFLAAGCPAGNPELKNKEDQFGRTPLMYCVLADRLDCAEALLKAGVGINKADHSQRTALHLAAQKDLLEQTPVPSQMSIEVSGSFNGHRERQTRARHCSSSPVQPPVQPKGRRSRSPHRRPAPPKAPSVNKSGKAAVPALTLVVPEAQAPPSPDLSELSADNGLEGITDQPAMPGTFESAKDLIKLSAASPHPHRENPPAPMPWVPSRGKPAMVCRPRTPSWHRSWSWSQSSSDSADSQLPAAWKEVVAPGVGRHEEAPERAHRSPAPPRDWHREELRLPLSEDSRRQSWSRERRYPSRSRSWSQGYRYRSRSARSCLFSCQRT</sequence>